<dbReference type="Proteomes" id="UP000026961">
    <property type="component" value="Chromosome 3"/>
</dbReference>
<protein>
    <submittedName>
        <fullName evidence="1">Uncharacterized protein</fullName>
    </submittedName>
</protein>
<reference evidence="1" key="2">
    <citation type="submission" date="2018-05" db="EMBL/GenBank/DDBJ databases">
        <title>OgluRS3 (Oryza glumaepatula Reference Sequence Version 3).</title>
        <authorList>
            <person name="Zhang J."/>
            <person name="Kudrna D."/>
            <person name="Lee S."/>
            <person name="Talag J."/>
            <person name="Welchert J."/>
            <person name="Wing R.A."/>
        </authorList>
    </citation>
    <scope>NUCLEOTIDE SEQUENCE [LARGE SCALE GENOMIC DNA]</scope>
</reference>
<proteinExistence type="predicted"/>
<dbReference type="Gramene" id="OGLUM03G21160.1">
    <property type="protein sequence ID" value="OGLUM03G21160.1"/>
    <property type="gene ID" value="OGLUM03G21160"/>
</dbReference>
<reference evidence="1" key="1">
    <citation type="submission" date="2015-04" db="UniProtKB">
        <authorList>
            <consortium name="EnsemblPlants"/>
        </authorList>
    </citation>
    <scope>IDENTIFICATION</scope>
</reference>
<organism evidence="1">
    <name type="scientific">Oryza glumipatula</name>
    <dbReference type="NCBI Taxonomy" id="40148"/>
    <lineage>
        <taxon>Eukaryota</taxon>
        <taxon>Viridiplantae</taxon>
        <taxon>Streptophyta</taxon>
        <taxon>Embryophyta</taxon>
        <taxon>Tracheophyta</taxon>
        <taxon>Spermatophyta</taxon>
        <taxon>Magnoliopsida</taxon>
        <taxon>Liliopsida</taxon>
        <taxon>Poales</taxon>
        <taxon>Poaceae</taxon>
        <taxon>BOP clade</taxon>
        <taxon>Oryzoideae</taxon>
        <taxon>Oryzeae</taxon>
        <taxon>Oryzinae</taxon>
        <taxon>Oryza</taxon>
    </lineage>
</organism>
<sequence>MDNSGSRSSRCSKECSRASSCLPELKLGDVTYGSGRTSSTGMSRRWWHITTPASMIAYARRVMRYEKAWNNKFYGVLDQEEMKLLMCRDELNQSKSKYNSRL</sequence>
<dbReference type="HOGENOM" id="CLU_2281824_0_0_1"/>
<evidence type="ECO:0000313" key="2">
    <source>
        <dbReference type="Proteomes" id="UP000026961"/>
    </source>
</evidence>
<dbReference type="AlphaFoldDB" id="A0A0D9Z8I2"/>
<dbReference type="EnsemblPlants" id="OGLUM03G21160.1">
    <property type="protein sequence ID" value="OGLUM03G21160.1"/>
    <property type="gene ID" value="OGLUM03G21160"/>
</dbReference>
<name>A0A0D9Z8I2_9ORYZ</name>
<accession>A0A0D9Z8I2</accession>
<evidence type="ECO:0000313" key="1">
    <source>
        <dbReference type="EnsemblPlants" id="OGLUM03G21160.1"/>
    </source>
</evidence>
<keyword evidence="2" id="KW-1185">Reference proteome</keyword>